<accession>A0ACB8YGE6</accession>
<evidence type="ECO:0000313" key="1">
    <source>
        <dbReference type="EMBL" id="KAI3684342.1"/>
    </source>
</evidence>
<comment type="caution">
    <text evidence="1">The sequence shown here is derived from an EMBL/GenBank/DDBJ whole genome shotgun (WGS) entry which is preliminary data.</text>
</comment>
<evidence type="ECO:0000313" key="2">
    <source>
        <dbReference type="Proteomes" id="UP001055879"/>
    </source>
</evidence>
<protein>
    <submittedName>
        <fullName evidence="1">Uncharacterized protein</fullName>
    </submittedName>
</protein>
<sequence length="73" mass="7722">MKIGDHRTNSNFTEIEHLGLYGIGHSPPYAAVLNGVSGAEIALFFSLGAVGASCDGSGGSCYRPMYIFFHIVV</sequence>
<dbReference type="EMBL" id="CM042058">
    <property type="protein sequence ID" value="KAI3684342.1"/>
    <property type="molecule type" value="Genomic_DNA"/>
</dbReference>
<name>A0ACB8YGE6_ARCLA</name>
<keyword evidence="2" id="KW-1185">Reference proteome</keyword>
<reference evidence="2" key="1">
    <citation type="journal article" date="2022" name="Mol. Ecol. Resour.">
        <title>The genomes of chicory, endive, great burdock and yacon provide insights into Asteraceae palaeo-polyploidization history and plant inulin production.</title>
        <authorList>
            <person name="Fan W."/>
            <person name="Wang S."/>
            <person name="Wang H."/>
            <person name="Wang A."/>
            <person name="Jiang F."/>
            <person name="Liu H."/>
            <person name="Zhao H."/>
            <person name="Xu D."/>
            <person name="Zhang Y."/>
        </authorList>
    </citation>
    <scope>NUCLEOTIDE SEQUENCE [LARGE SCALE GENOMIC DNA]</scope>
    <source>
        <strain evidence="2">cv. Niubang</strain>
    </source>
</reference>
<gene>
    <name evidence="1" type="ORF">L6452_33565</name>
</gene>
<proteinExistence type="predicted"/>
<organism evidence="1 2">
    <name type="scientific">Arctium lappa</name>
    <name type="common">Greater burdock</name>
    <name type="synonym">Lappa major</name>
    <dbReference type="NCBI Taxonomy" id="4217"/>
    <lineage>
        <taxon>Eukaryota</taxon>
        <taxon>Viridiplantae</taxon>
        <taxon>Streptophyta</taxon>
        <taxon>Embryophyta</taxon>
        <taxon>Tracheophyta</taxon>
        <taxon>Spermatophyta</taxon>
        <taxon>Magnoliopsida</taxon>
        <taxon>eudicotyledons</taxon>
        <taxon>Gunneridae</taxon>
        <taxon>Pentapetalae</taxon>
        <taxon>asterids</taxon>
        <taxon>campanulids</taxon>
        <taxon>Asterales</taxon>
        <taxon>Asteraceae</taxon>
        <taxon>Carduoideae</taxon>
        <taxon>Cardueae</taxon>
        <taxon>Arctiinae</taxon>
        <taxon>Arctium</taxon>
    </lineage>
</organism>
<reference evidence="1 2" key="2">
    <citation type="journal article" date="2022" name="Mol. Ecol. Resour.">
        <title>The genomes of chicory, endive, great burdock and yacon provide insights into Asteraceae paleo-polyploidization history and plant inulin production.</title>
        <authorList>
            <person name="Fan W."/>
            <person name="Wang S."/>
            <person name="Wang H."/>
            <person name="Wang A."/>
            <person name="Jiang F."/>
            <person name="Liu H."/>
            <person name="Zhao H."/>
            <person name="Xu D."/>
            <person name="Zhang Y."/>
        </authorList>
    </citation>
    <scope>NUCLEOTIDE SEQUENCE [LARGE SCALE GENOMIC DNA]</scope>
    <source>
        <strain evidence="2">cv. Niubang</strain>
    </source>
</reference>
<dbReference type="Proteomes" id="UP001055879">
    <property type="component" value="Linkage Group LG12"/>
</dbReference>